<dbReference type="OrthoDB" id="422736at2759"/>
<dbReference type="InParanoid" id="A0A0C3CK48"/>
<evidence type="ECO:0000313" key="1">
    <source>
        <dbReference type="EMBL" id="KIM99343.1"/>
    </source>
</evidence>
<dbReference type="EMBL" id="KN832879">
    <property type="protein sequence ID" value="KIM99343.1"/>
    <property type="molecule type" value="Genomic_DNA"/>
</dbReference>
<proteinExistence type="predicted"/>
<dbReference type="STRING" id="913774.A0A0C3CK48"/>
<evidence type="ECO:0000313" key="2">
    <source>
        <dbReference type="Proteomes" id="UP000054321"/>
    </source>
</evidence>
<dbReference type="PANTHER" id="PTHR36587">
    <property type="entry name" value="EXPRESSION SITE-ASSOCIATED GENE 3 (ESAG3)-LIKE PROTEIN"/>
    <property type="match status" value="1"/>
</dbReference>
<protein>
    <submittedName>
        <fullName evidence="1">Uncharacterized protein</fullName>
    </submittedName>
</protein>
<dbReference type="PANTHER" id="PTHR36587:SF2">
    <property type="entry name" value="EXPRESSION SITE-ASSOCIATED GENE 3 (ESAG3)-LIKE PROTEIN"/>
    <property type="match status" value="1"/>
</dbReference>
<sequence length="502" mass="56097">MILWNRRHVTAFSAVLIVIFVFYIAQRQSPETVATLINPVGKSRSSQLHLLIPATKPNRQLCRAVVSSLLLGYPVPVINGWNLTDEFDAAVSHLAKVRNIMRYLDGLPPSADDDLVLIIDGYDAFMHLPADIMIKRYFEITNAANAKLEERFGKGSTKPVPGGDQPRQTILFGGDKVCWPVDWRRPACWIVPNDTGIPEGTFGNVDGDLVHNQPRWLNSGTIIGPVGDMRLMFAATMERIRIDYDPNYDHSESDQMYMSDIWGDQEYARAVRELKLKQKETDSEPIPVGGPPDRFLSVLSPRQRTEYHIAIEYESALFQTRSGYDDFLDFPVFDGPGYTTLVERDTSGQPGFVPYTIKIPADVVASLTRLFKSIAGIHNLPSTPAKLIAQLKIGANLATKQIYAVFHCTGGKLYLDKLWPTMWYYPYAESLLRVAIRDGVRGKPVSERIDGRVWTAAHTYPASTKDDMGFKAAGAWADLAGDWLDWGVLCGPDEAAIFEGRV</sequence>
<reference evidence="2" key="2">
    <citation type="submission" date="2015-01" db="EMBL/GenBank/DDBJ databases">
        <title>Evolutionary Origins and Diversification of the Mycorrhizal Mutualists.</title>
        <authorList>
            <consortium name="DOE Joint Genome Institute"/>
            <consortium name="Mycorrhizal Genomics Consortium"/>
            <person name="Kohler A."/>
            <person name="Kuo A."/>
            <person name="Nagy L.G."/>
            <person name="Floudas D."/>
            <person name="Copeland A."/>
            <person name="Barry K.W."/>
            <person name="Cichocki N."/>
            <person name="Veneault-Fourrey C."/>
            <person name="LaButti K."/>
            <person name="Lindquist E.A."/>
            <person name="Lipzen A."/>
            <person name="Lundell T."/>
            <person name="Morin E."/>
            <person name="Murat C."/>
            <person name="Riley R."/>
            <person name="Ohm R."/>
            <person name="Sun H."/>
            <person name="Tunlid A."/>
            <person name="Henrissat B."/>
            <person name="Grigoriev I.V."/>
            <person name="Hibbett D.S."/>
            <person name="Martin F."/>
        </authorList>
    </citation>
    <scope>NUCLEOTIDE SEQUENCE [LARGE SCALE GENOMIC DNA]</scope>
    <source>
        <strain evidence="2">Zn</strain>
    </source>
</reference>
<gene>
    <name evidence="1" type="ORF">OIDMADRAFT_181660</name>
</gene>
<accession>A0A0C3CK48</accession>
<name>A0A0C3CK48_OIDMZ</name>
<reference evidence="1 2" key="1">
    <citation type="submission" date="2014-04" db="EMBL/GenBank/DDBJ databases">
        <authorList>
            <consortium name="DOE Joint Genome Institute"/>
            <person name="Kuo A."/>
            <person name="Martino E."/>
            <person name="Perotto S."/>
            <person name="Kohler A."/>
            <person name="Nagy L.G."/>
            <person name="Floudas D."/>
            <person name="Copeland A."/>
            <person name="Barry K.W."/>
            <person name="Cichocki N."/>
            <person name="Veneault-Fourrey C."/>
            <person name="LaButti K."/>
            <person name="Lindquist E.A."/>
            <person name="Lipzen A."/>
            <person name="Lundell T."/>
            <person name="Morin E."/>
            <person name="Murat C."/>
            <person name="Sun H."/>
            <person name="Tunlid A."/>
            <person name="Henrissat B."/>
            <person name="Grigoriev I.V."/>
            <person name="Hibbett D.S."/>
            <person name="Martin F."/>
            <person name="Nordberg H.P."/>
            <person name="Cantor M.N."/>
            <person name="Hua S.X."/>
        </authorList>
    </citation>
    <scope>NUCLEOTIDE SEQUENCE [LARGE SCALE GENOMIC DNA]</scope>
    <source>
        <strain evidence="1 2">Zn</strain>
    </source>
</reference>
<dbReference type="HOGENOM" id="CLU_020425_2_0_1"/>
<dbReference type="AlphaFoldDB" id="A0A0C3CK48"/>
<dbReference type="Proteomes" id="UP000054321">
    <property type="component" value="Unassembled WGS sequence"/>
</dbReference>
<organism evidence="1 2">
    <name type="scientific">Oidiodendron maius (strain Zn)</name>
    <dbReference type="NCBI Taxonomy" id="913774"/>
    <lineage>
        <taxon>Eukaryota</taxon>
        <taxon>Fungi</taxon>
        <taxon>Dikarya</taxon>
        <taxon>Ascomycota</taxon>
        <taxon>Pezizomycotina</taxon>
        <taxon>Leotiomycetes</taxon>
        <taxon>Leotiomycetes incertae sedis</taxon>
        <taxon>Myxotrichaceae</taxon>
        <taxon>Oidiodendron</taxon>
    </lineage>
</organism>
<dbReference type="CDD" id="cd22997">
    <property type="entry name" value="GT_LH"/>
    <property type="match status" value="1"/>
</dbReference>
<keyword evidence="2" id="KW-1185">Reference proteome</keyword>